<sequence length="119" mass="13067">MLGLVPPCCRNTHENDNGRAEENARAALAEFSSNFPLGRGAFGQHRTSRDFYSQTLQVTQITLDRQDHSYSACAFPLTLASPYSLPDTLPAAAPETSLDTRFHSCSKALGCFNCLHNFV</sequence>
<reference evidence="1" key="1">
    <citation type="submission" date="2021-09" db="EMBL/GenBank/DDBJ databases">
        <title>The genome of Mauremys mutica provides insights into the evolution of semi-aquatic lifestyle.</title>
        <authorList>
            <person name="Gong S."/>
            <person name="Gao Y."/>
        </authorList>
    </citation>
    <scope>NUCLEOTIDE SEQUENCE</scope>
    <source>
        <strain evidence="1">MM-2020</strain>
        <tissue evidence="1">Muscle</tissue>
    </source>
</reference>
<dbReference type="Proteomes" id="UP000827986">
    <property type="component" value="Unassembled WGS sequence"/>
</dbReference>
<name>A0A9D3XRU3_9SAUR</name>
<keyword evidence="2" id="KW-1185">Reference proteome</keyword>
<proteinExistence type="predicted"/>
<protein>
    <submittedName>
        <fullName evidence="1">Uncharacterized protein</fullName>
    </submittedName>
</protein>
<comment type="caution">
    <text evidence="1">The sequence shown here is derived from an EMBL/GenBank/DDBJ whole genome shotgun (WGS) entry which is preliminary data.</text>
</comment>
<organism evidence="1 2">
    <name type="scientific">Mauremys mutica</name>
    <name type="common">yellowpond turtle</name>
    <dbReference type="NCBI Taxonomy" id="74926"/>
    <lineage>
        <taxon>Eukaryota</taxon>
        <taxon>Metazoa</taxon>
        <taxon>Chordata</taxon>
        <taxon>Craniata</taxon>
        <taxon>Vertebrata</taxon>
        <taxon>Euteleostomi</taxon>
        <taxon>Archelosauria</taxon>
        <taxon>Testudinata</taxon>
        <taxon>Testudines</taxon>
        <taxon>Cryptodira</taxon>
        <taxon>Durocryptodira</taxon>
        <taxon>Testudinoidea</taxon>
        <taxon>Geoemydidae</taxon>
        <taxon>Geoemydinae</taxon>
        <taxon>Mauremys</taxon>
    </lineage>
</organism>
<accession>A0A9D3XRU3</accession>
<dbReference type="AlphaFoldDB" id="A0A9D3XRU3"/>
<evidence type="ECO:0000313" key="1">
    <source>
        <dbReference type="EMBL" id="KAH1186429.1"/>
    </source>
</evidence>
<dbReference type="EMBL" id="JAHDVG010000463">
    <property type="protein sequence ID" value="KAH1186429.1"/>
    <property type="molecule type" value="Genomic_DNA"/>
</dbReference>
<gene>
    <name evidence="1" type="ORF">KIL84_019178</name>
</gene>
<evidence type="ECO:0000313" key="2">
    <source>
        <dbReference type="Proteomes" id="UP000827986"/>
    </source>
</evidence>